<proteinExistence type="predicted"/>
<dbReference type="Pfam" id="PF22209">
    <property type="entry name" value="CPV_RdRP_N"/>
    <property type="match status" value="1"/>
</dbReference>
<feature type="domain" description="RNA-directed RNA polymerase C-terminal" evidence="2">
    <location>
        <begin position="877"/>
        <end position="1197"/>
    </location>
</feature>
<keyword evidence="3" id="KW-0696">RNA-directed RNA polymerase</keyword>
<keyword evidence="3" id="KW-0808">Transferase</keyword>
<evidence type="ECO:0000313" key="3">
    <source>
        <dbReference type="EMBL" id="QRW41803.1"/>
    </source>
</evidence>
<name>A0A894KJA9_9VIRU</name>
<protein>
    <submittedName>
        <fullName evidence="3">RNA-dependent RNA polymerase</fullName>
    </submittedName>
</protein>
<sequence>MNASILSDLETIVHSARTNRYKLFEYLTGKTSKLKVDSEGMGACDVESSVAGASFRSTRYSVQGLTSFGHSLQFDILVPPEIVQPPKFVRMMYPLAENETGFEHERPSNYLCNFDWYDFIHDEHIDYPERFVPAIRELIDNSAQTRFSNIWVNVFSIHLYLNMNNIGSQLVQLMYWILNGWEEFPFRDVGDTFQDVLPNTSTMWPLLIYKYLSVCFDFICGNVSEIEALMAFQIGLNQAREHYQDVKLKQKSHYVTWTKILLDKIGTATVPRYIASGLFRGQYTASTSEIFDPDEKQKRIRDMRENVDPLFMQYYNASVNEIHTIEDIIRLDTIARCARDDRTYYGTLIELAAKDAIEPHVYGPGVPAPIPLLTDRYDTSMMYDAEYPKDHFISKIQEFAELYIDLLSEKVNMRDADNQFINFLSTSSAGLKIPMPDEILRRIHDEKFKRLLIKIGGKRVVQAALTINLANDMNHFVEMTIALTVAIIRKQIERRQRSIASINNTALENSHPTYIANKSFSSIHRAPAHGKQSGNSSDLHNLLFVTTTKGTVCSSQDVKGMDTSIQLNVARNQQILAMRVLDGKSFDTGPFTTVTKECVNRDGVIIMKTLNGAQQRIAAAEKLGTKVTVIQSKYFGDMPNQEGTFTSGLLTTSNHHTQFLVLAIEAAALEWSKEHAVAIGITEMMVLGDDIFLSFASPILVVRQFMDFLVNKFLQIGLSLEKDESTNMATFLQQQVIKGRFNGFANRISPFAREDHKVRKSVPESCSEMQALFDDLVARVYDPHSMLRFHRLFAFVTLSKHVMLVPSDKYDKLKSIVSSRLKVYEYDMNDQKEHQDLRSFGLQIPYLYFFLHGGGSIPPESFQRLDMTYTKEYGVLSPRGEVLRRFLFDLSNSKVLDQEILALYNIHVAYFFIDTKWLSLSEQIRSDSIDYDIVNSLARNLESIEKGDSREISRRAFANLASLGVDLPRSTVYGYQINERIKTVLQAVEESTSEVLMVSDAQVSLLMTKFLNYRVKSLSNDLHHAFTMTPVKNDRLFVHTPEFYALRNIALTKSMFPGSPIYNLYIKQDHTTNVTGLLATALAHSQGHYKNFRYDRQAFQESLGLAHKYGLGSNVLNLFFEAIHASEQVRQVWRDAIRYYMQFGEFVYPYSTSPRRMFYIDERPASILNLVDPKSLPKSVHARALAIRQSYVYLTSHLEVLEDYSYFILCQRE</sequence>
<organism evidence="3">
    <name type="scientific">Elemess virus</name>
    <dbReference type="NCBI Taxonomy" id="2800913"/>
    <lineage>
        <taxon>Viruses</taxon>
        <taxon>Riboviria</taxon>
    </lineage>
</organism>
<dbReference type="Gene3D" id="3.90.1850.10">
    <property type="entry name" value="RNA-directed RNA polymerase lambda-3"/>
    <property type="match status" value="1"/>
</dbReference>
<dbReference type="Pfam" id="PF22213">
    <property type="entry name" value="CPV_RdRP_C"/>
    <property type="match status" value="1"/>
</dbReference>
<keyword evidence="3" id="KW-0548">Nucleotidyltransferase</keyword>
<accession>A0A894KJA9</accession>
<feature type="domain" description="RNA-directed RNA polymerase N-terminal" evidence="1">
    <location>
        <begin position="78"/>
        <end position="316"/>
    </location>
</feature>
<dbReference type="GO" id="GO:0003968">
    <property type="term" value="F:RNA-directed RNA polymerase activity"/>
    <property type="evidence" value="ECO:0007669"/>
    <property type="project" value="UniProtKB-KW"/>
</dbReference>
<dbReference type="InterPro" id="IPR054002">
    <property type="entry name" value="RdRP_C"/>
</dbReference>
<reference evidence="3" key="1">
    <citation type="journal article" date="2020" name="bioRxiv">
        <title>Single mosquito metatranscriptomics identifies vectors, emerging pathogens and reservoirs in one assay.</title>
        <authorList>
            <person name="Batson J."/>
            <person name="Dudas G."/>
            <person name="Haas-Stapleton E."/>
            <person name="Kistler A.L."/>
            <person name="Li L.M."/>
            <person name="Logan P."/>
            <person name="Ratnasiri K."/>
            <person name="Retallack H."/>
        </authorList>
    </citation>
    <scope>NUCLEOTIDE SEQUENCE</scope>
    <source>
        <strain evidence="3">CMS001_035_ALCO</strain>
    </source>
</reference>
<evidence type="ECO:0000259" key="1">
    <source>
        <dbReference type="Pfam" id="PF22209"/>
    </source>
</evidence>
<evidence type="ECO:0000259" key="2">
    <source>
        <dbReference type="Pfam" id="PF22213"/>
    </source>
</evidence>
<dbReference type="InterPro" id="IPR054006">
    <property type="entry name" value="RdRP_N"/>
</dbReference>
<dbReference type="Pfam" id="PF22212">
    <property type="entry name" value="CPV_RdRP_pol_dom"/>
    <property type="match status" value="1"/>
</dbReference>
<dbReference type="EMBL" id="MW434752">
    <property type="protein sequence ID" value="QRW41803.1"/>
    <property type="molecule type" value="Genomic_RNA"/>
</dbReference>